<accession>A0ACD0NN27</accession>
<evidence type="ECO:0000313" key="2">
    <source>
        <dbReference type="Proteomes" id="UP000245626"/>
    </source>
</evidence>
<name>A0ACD0NN27_9BASI</name>
<keyword evidence="2" id="KW-1185">Reference proteome</keyword>
<organism evidence="1 2">
    <name type="scientific">Violaceomyces palustris</name>
    <dbReference type="NCBI Taxonomy" id="1673888"/>
    <lineage>
        <taxon>Eukaryota</taxon>
        <taxon>Fungi</taxon>
        <taxon>Dikarya</taxon>
        <taxon>Basidiomycota</taxon>
        <taxon>Ustilaginomycotina</taxon>
        <taxon>Ustilaginomycetes</taxon>
        <taxon>Violaceomycetales</taxon>
        <taxon>Violaceomycetaceae</taxon>
        <taxon>Violaceomyces</taxon>
    </lineage>
</organism>
<protein>
    <submittedName>
        <fullName evidence="1">Uncharacterized protein</fullName>
    </submittedName>
</protein>
<dbReference type="EMBL" id="KZ820495">
    <property type="protein sequence ID" value="PWN47230.1"/>
    <property type="molecule type" value="Genomic_DNA"/>
</dbReference>
<gene>
    <name evidence="1" type="ORF">IE53DRAFT_382280</name>
</gene>
<dbReference type="Proteomes" id="UP000245626">
    <property type="component" value="Unassembled WGS sequence"/>
</dbReference>
<evidence type="ECO:0000313" key="1">
    <source>
        <dbReference type="EMBL" id="PWN47230.1"/>
    </source>
</evidence>
<sequence>MPFPSAFSSLGQWTIQNPIARAAQNLARPVYDFAFGSATELSSIDPAPGLNTATSISTGGYNSVTSESLDDSMRHAWNDVSEGPWGFICSRYALALVIMALITNRIQHICRPRARAVTMTDAKRVALRLPSILLLTRSVLILLIITCNLAFSSRSFVNQILSTITPKQWRQGWISEAVYNSSLPDADEDDWGHRDAGALWAAFMATCVAVVTESLIRSLEADRDEPPSFNLVGFAFLLHFHSYSPEYPASKHVYFCVLLQLAEIWSVSISKCRKRPLVPRLPLTAFFGITSTIHYLWTVRTGNYPFMQAFNRAPEIALICVILLTIFLHALTMILLEGKIEPSRLLFTRANLPSASDDWSLALFKLGTACLESTRLTGLSREMAQINVYEGAFIEMKQNGEVRLVDEGQDGVGGGGSLESNGGLGGSRSKSWGLGREIRKLRLEVEGDGRGGNPFLTASSRWKEAVKFLANLCRVVRTLCTMASRWILVRAGIENPRVPVWMERLWVRLRLLWHGSNGEERRARRIAERQREMERLRSSREAIMDRVRGERRQQQGIGATSSISTRAHIPPTTTTTGPSNLFSITSSRGMVRGSERNGRERATSPSSSLIDQALWQRFLAPGVPIQEEEEEEEDGDWDEEAEQGEEEEEEGEEEGGSGQTDTEAEEDVMFDTREEVESYYDLVELLRTAGGGEEGGHSSSSSPTPYPGESGEEFRRLLLARLVRKDRDPPMTRSGYRSLIQSTVSGNGAMTTSSSSHSRGRDSGGEEQVKDEDEDDLLQVMIQRRRSSLKDLPQRNDEEFERERKRLCVVCCVEERNVICWPCRCLCLCMECREQLASRPPRSNRQRQANHHHNPSSSSSTQNTPTHLCPTCRTPVQAFSRLYIP</sequence>
<proteinExistence type="predicted"/>
<reference evidence="1 2" key="1">
    <citation type="journal article" date="2018" name="Mol. Biol. Evol.">
        <title>Broad Genomic Sampling Reveals a Smut Pathogenic Ancestry of the Fungal Clade Ustilaginomycotina.</title>
        <authorList>
            <person name="Kijpornyongpan T."/>
            <person name="Mondo S.J."/>
            <person name="Barry K."/>
            <person name="Sandor L."/>
            <person name="Lee J."/>
            <person name="Lipzen A."/>
            <person name="Pangilinan J."/>
            <person name="LaButti K."/>
            <person name="Hainaut M."/>
            <person name="Henrissat B."/>
            <person name="Grigoriev I.V."/>
            <person name="Spatafora J.W."/>
            <person name="Aime M.C."/>
        </authorList>
    </citation>
    <scope>NUCLEOTIDE SEQUENCE [LARGE SCALE GENOMIC DNA]</scope>
    <source>
        <strain evidence="1 2">SA 807</strain>
    </source>
</reference>